<proteinExistence type="predicted"/>
<reference evidence="1" key="1">
    <citation type="submission" date="2022-08" db="EMBL/GenBank/DDBJ databases">
        <title>Genome Sequence of Pycnoporus sanguineus.</title>
        <authorList>
            <person name="Buettner E."/>
        </authorList>
    </citation>
    <scope>NUCLEOTIDE SEQUENCE</scope>
    <source>
        <strain evidence="1">CG-C14</strain>
    </source>
</reference>
<organism evidence="1 2">
    <name type="scientific">Trametes sanguinea</name>
    <dbReference type="NCBI Taxonomy" id="158606"/>
    <lineage>
        <taxon>Eukaryota</taxon>
        <taxon>Fungi</taxon>
        <taxon>Dikarya</taxon>
        <taxon>Basidiomycota</taxon>
        <taxon>Agaricomycotina</taxon>
        <taxon>Agaricomycetes</taxon>
        <taxon>Polyporales</taxon>
        <taxon>Polyporaceae</taxon>
        <taxon>Trametes</taxon>
    </lineage>
</organism>
<keyword evidence="2" id="KW-1185">Reference proteome</keyword>
<dbReference type="Proteomes" id="UP001144978">
    <property type="component" value="Unassembled WGS sequence"/>
</dbReference>
<dbReference type="EMBL" id="JANSHE010001528">
    <property type="protein sequence ID" value="KAJ3002252.1"/>
    <property type="molecule type" value="Genomic_DNA"/>
</dbReference>
<evidence type="ECO:0000313" key="2">
    <source>
        <dbReference type="Proteomes" id="UP001144978"/>
    </source>
</evidence>
<sequence>MNPTSVNPRTISWAVCSFSAVEDAFMYLPKSMIGMRKVTYAVFVSQTFGEYVRGVADTSATVASVLVVCHLPLRSDRDIDRGTRVETTGIRRNDGKTKYDVGLDSIFAPNILGTGRVVLGEVD</sequence>
<evidence type="ECO:0000313" key="1">
    <source>
        <dbReference type="EMBL" id="KAJ3002252.1"/>
    </source>
</evidence>
<gene>
    <name evidence="1" type="ORF">NUW54_g5946</name>
</gene>
<comment type="caution">
    <text evidence="1">The sequence shown here is derived from an EMBL/GenBank/DDBJ whole genome shotgun (WGS) entry which is preliminary data.</text>
</comment>
<protein>
    <submittedName>
        <fullName evidence="1">Uncharacterized protein</fullName>
    </submittedName>
</protein>
<accession>A0ACC1PTP7</accession>
<name>A0ACC1PTP7_9APHY</name>